<keyword evidence="4" id="KW-1185">Reference proteome</keyword>
<dbReference type="STRING" id="1236517.ADJ77_02085"/>
<evidence type="ECO:0000313" key="2">
    <source>
        <dbReference type="EMBL" id="QUB86284.1"/>
    </source>
</evidence>
<sequence length="482" mass="55425">MPKKKKTNKGGQQFLSPEKFMQTRARTLQIGKCYRDSHLFDIGEGYVVVSRLHTGGKISFACYLVDTYCIGVKNSIYKLRTEKEEFDYMLECLSKTNELEECSYEEAHNIVYGAVDFAEEIDIAPDDSFKLTKYMLEEDTEDVPLIEYEFGKDGKHFLVATDQYNASKYLPKLKQAYGNDFKYIVPESSWIDDDSKYMKHPTYGMNTKYTYKPQRYSETLNVHNEWLVEELNKPENSLWLEDSLINRILALPKEELRSDLEEIIRYVMTITSNGNIPAGFDDGNYNGILASSIMLLGEVGNNESSLDLVLECLRQSQDFLDYHFSDSADAVFVPTLYKLTTADRFNKLLNFMKEPGLYSFGKAHVPETMSLIAFRQPELKPACIEWFDDLISFAIEKLPEVQYIDGVLAAHLTSNLIDLRASELLPKIKAMYDTGCIDQTYCGSIDTVEKEISQNIPSSNFDYFDFDVHERFAAMKSRFDKP</sequence>
<dbReference type="EMBL" id="CP012074">
    <property type="protein sequence ID" value="AKU68654.1"/>
    <property type="molecule type" value="Genomic_DNA"/>
</dbReference>
<dbReference type="Proteomes" id="UP000682005">
    <property type="component" value="Chromosome 1"/>
</dbReference>
<reference evidence="2 4" key="2">
    <citation type="submission" date="2021-03" db="EMBL/GenBank/DDBJ databases">
        <title>Human Oral Microbial Genomes.</title>
        <authorList>
            <person name="Johnston C.D."/>
            <person name="Chen T."/>
            <person name="Dewhirst F.E."/>
        </authorList>
    </citation>
    <scope>NUCLEOTIDE SEQUENCE [LARGE SCALE GENOMIC DNA]</scope>
    <source>
        <strain evidence="2 4">W1435</strain>
    </source>
</reference>
<dbReference type="eggNOG" id="COG3012">
    <property type="taxonomic scope" value="Bacteria"/>
</dbReference>
<evidence type="ECO:0000313" key="4">
    <source>
        <dbReference type="Proteomes" id="UP000682005"/>
    </source>
</evidence>
<evidence type="ECO:0000313" key="1">
    <source>
        <dbReference type="EMBL" id="AKU68654.1"/>
    </source>
</evidence>
<proteinExistence type="predicted"/>
<dbReference type="AlphaFoldDB" id="A0A0K1NHU3"/>
<reference evidence="1 3" key="1">
    <citation type="submission" date="2015-07" db="EMBL/GenBank/DDBJ databases">
        <authorList>
            <person name="Noorani M."/>
        </authorList>
    </citation>
    <scope>NUCLEOTIDE SEQUENCE [LARGE SCALE GENOMIC DNA]</scope>
    <source>
        <strain evidence="1 3">W1435</strain>
    </source>
</reference>
<protein>
    <submittedName>
        <fullName evidence="1">Uncharacterized protein</fullName>
    </submittedName>
</protein>
<organism evidence="1 3">
    <name type="scientific">Prevotella fusca JCM 17724</name>
    <dbReference type="NCBI Taxonomy" id="1236517"/>
    <lineage>
        <taxon>Bacteria</taxon>
        <taxon>Pseudomonadati</taxon>
        <taxon>Bacteroidota</taxon>
        <taxon>Bacteroidia</taxon>
        <taxon>Bacteroidales</taxon>
        <taxon>Prevotellaceae</taxon>
        <taxon>Prevotella</taxon>
    </lineage>
</organism>
<gene>
    <name evidence="1" type="ORF">ADJ77_02085</name>
    <name evidence="2" type="ORF">J5A51_09230</name>
</gene>
<evidence type="ECO:0000313" key="3">
    <source>
        <dbReference type="Proteomes" id="UP000060345"/>
    </source>
</evidence>
<dbReference type="OrthoDB" id="622109at2"/>
<accession>A0A0K1NHU3</accession>
<dbReference type="Proteomes" id="UP000060345">
    <property type="component" value="Chromosome 1"/>
</dbReference>
<dbReference type="EMBL" id="CP072370">
    <property type="protein sequence ID" value="QUB86284.1"/>
    <property type="molecule type" value="Genomic_DNA"/>
</dbReference>
<dbReference type="RefSeq" id="WP_025078450.1">
    <property type="nucleotide sequence ID" value="NZ_BAKO01000015.1"/>
</dbReference>
<dbReference type="KEGG" id="pfus:ADJ77_02085"/>
<name>A0A0K1NHU3_9BACT</name>